<gene>
    <name evidence="3" type="ORF">CEURO_LOCUS15864</name>
</gene>
<evidence type="ECO:0000256" key="2">
    <source>
        <dbReference type="SAM" id="MobiDB-lite"/>
    </source>
</evidence>
<evidence type="ECO:0000313" key="4">
    <source>
        <dbReference type="Proteomes" id="UP001152484"/>
    </source>
</evidence>
<protein>
    <submittedName>
        <fullName evidence="3">Uncharacterized protein</fullName>
    </submittedName>
</protein>
<keyword evidence="4" id="KW-1185">Reference proteome</keyword>
<proteinExistence type="predicted"/>
<dbReference type="Proteomes" id="UP001152484">
    <property type="component" value="Unassembled WGS sequence"/>
</dbReference>
<evidence type="ECO:0000313" key="3">
    <source>
        <dbReference type="EMBL" id="CAH9102649.1"/>
    </source>
</evidence>
<comment type="caution">
    <text evidence="3">The sequence shown here is derived from an EMBL/GenBank/DDBJ whole genome shotgun (WGS) entry which is preliminary data.</text>
</comment>
<evidence type="ECO:0000256" key="1">
    <source>
        <dbReference type="SAM" id="Coils"/>
    </source>
</evidence>
<sequence>MELRDRFRRHPKVGSAALEKDGSTIAKIPAGRTKQVSIKDFTADKELFALSFRRYRFLGETDEKYPVLTGGVNMDAGKLFALKKKGKSQAQKKDPSVQPPVGAFFQKEAPEPSAAEGVVGVAEGATKKKKGGKVVEPPTKKQRGTVAQDAPLVIIEDRPSPDPPVDAAVTAQINPPLRNPPREILQLSLAPGASVLHGSAEPKAFLRGMTSVMDKAALSTYDDEALENRILQSSLTACVALGEHARRLEQWRLRKAEQDREMKELVLKNSEAVKQMAMLEEDLRKAAEGKAAAEEARCEAERAAKKAAEVAEIAKAEAVAKARKEAVAAFVAEGWKTEDRRQWVASMVESSVDDWVKGPGADWMAERGDSYYQGASSSPSIWCTGGSPGTSRSLSRNSTPRLMAFLPCSRM</sequence>
<keyword evidence="1" id="KW-0175">Coiled coil</keyword>
<dbReference type="EMBL" id="CAMAPE010000041">
    <property type="protein sequence ID" value="CAH9102649.1"/>
    <property type="molecule type" value="Genomic_DNA"/>
</dbReference>
<dbReference type="AlphaFoldDB" id="A0A9P0ZGU6"/>
<feature type="region of interest" description="Disordered" evidence="2">
    <location>
        <begin position="126"/>
        <end position="145"/>
    </location>
</feature>
<name>A0A9P0ZGU6_CUSEU</name>
<accession>A0A9P0ZGU6</accession>
<organism evidence="3 4">
    <name type="scientific">Cuscuta europaea</name>
    <name type="common">European dodder</name>
    <dbReference type="NCBI Taxonomy" id="41803"/>
    <lineage>
        <taxon>Eukaryota</taxon>
        <taxon>Viridiplantae</taxon>
        <taxon>Streptophyta</taxon>
        <taxon>Embryophyta</taxon>
        <taxon>Tracheophyta</taxon>
        <taxon>Spermatophyta</taxon>
        <taxon>Magnoliopsida</taxon>
        <taxon>eudicotyledons</taxon>
        <taxon>Gunneridae</taxon>
        <taxon>Pentapetalae</taxon>
        <taxon>asterids</taxon>
        <taxon>lamiids</taxon>
        <taxon>Solanales</taxon>
        <taxon>Convolvulaceae</taxon>
        <taxon>Cuscuteae</taxon>
        <taxon>Cuscuta</taxon>
        <taxon>Cuscuta subgen. Cuscuta</taxon>
    </lineage>
</organism>
<reference evidence="3" key="1">
    <citation type="submission" date="2022-07" db="EMBL/GenBank/DDBJ databases">
        <authorList>
            <person name="Macas J."/>
            <person name="Novak P."/>
            <person name="Neumann P."/>
        </authorList>
    </citation>
    <scope>NUCLEOTIDE SEQUENCE</scope>
</reference>
<feature type="coiled-coil region" evidence="1">
    <location>
        <begin position="248"/>
        <end position="313"/>
    </location>
</feature>